<feature type="coiled-coil region" evidence="1">
    <location>
        <begin position="1175"/>
        <end position="1223"/>
    </location>
</feature>
<feature type="coiled-coil region" evidence="1">
    <location>
        <begin position="562"/>
        <end position="617"/>
    </location>
</feature>
<dbReference type="PROSITE" id="PS51840">
    <property type="entry name" value="C2_NT"/>
    <property type="match status" value="1"/>
</dbReference>
<feature type="compositionally biased region" description="Basic and acidic residues" evidence="2">
    <location>
        <begin position="147"/>
        <end position="175"/>
    </location>
</feature>
<proteinExistence type="predicted"/>
<dbReference type="STRING" id="4615.A0A199W5N9"/>
<feature type="region of interest" description="Disordered" evidence="2">
    <location>
        <begin position="458"/>
        <end position="477"/>
    </location>
</feature>
<feature type="coiled-coil region" evidence="1">
    <location>
        <begin position="725"/>
        <end position="780"/>
    </location>
</feature>
<feature type="coiled-coil region" evidence="1">
    <location>
        <begin position="2422"/>
        <end position="2463"/>
    </location>
</feature>
<feature type="coiled-coil region" evidence="1">
    <location>
        <begin position="823"/>
        <end position="931"/>
    </location>
</feature>
<organism evidence="4 5">
    <name type="scientific">Ananas comosus</name>
    <name type="common">Pineapple</name>
    <name type="synonym">Ananas ananas</name>
    <dbReference type="NCBI Taxonomy" id="4615"/>
    <lineage>
        <taxon>Eukaryota</taxon>
        <taxon>Viridiplantae</taxon>
        <taxon>Streptophyta</taxon>
        <taxon>Embryophyta</taxon>
        <taxon>Tracheophyta</taxon>
        <taxon>Spermatophyta</taxon>
        <taxon>Magnoliopsida</taxon>
        <taxon>Liliopsida</taxon>
        <taxon>Poales</taxon>
        <taxon>Bromeliaceae</taxon>
        <taxon>Bromelioideae</taxon>
        <taxon>Ananas</taxon>
    </lineage>
</organism>
<feature type="coiled-coil region" evidence="1">
    <location>
        <begin position="1399"/>
        <end position="1640"/>
    </location>
</feature>
<feature type="coiled-coil region" evidence="1">
    <location>
        <begin position="2362"/>
        <end position="2389"/>
    </location>
</feature>
<feature type="coiled-coil region" evidence="1">
    <location>
        <begin position="2288"/>
        <end position="2329"/>
    </location>
</feature>
<feature type="compositionally biased region" description="Basic and acidic residues" evidence="2">
    <location>
        <begin position="2331"/>
        <end position="2344"/>
    </location>
</feature>
<gene>
    <name evidence="4" type="ORF">ACMD2_03598</name>
</gene>
<dbReference type="Proteomes" id="UP000092600">
    <property type="component" value="Unassembled WGS sequence"/>
</dbReference>
<accession>A0A199W5N9</accession>
<feature type="coiled-coil region" evidence="1">
    <location>
        <begin position="1339"/>
        <end position="1366"/>
    </location>
</feature>
<evidence type="ECO:0000259" key="3">
    <source>
        <dbReference type="PROSITE" id="PS51840"/>
    </source>
</evidence>
<feature type="coiled-coil region" evidence="1">
    <location>
        <begin position="2198"/>
        <end position="2246"/>
    </location>
</feature>
<evidence type="ECO:0000313" key="5">
    <source>
        <dbReference type="Proteomes" id="UP000092600"/>
    </source>
</evidence>
<feature type="compositionally biased region" description="Basic and acidic residues" evidence="2">
    <location>
        <begin position="1308"/>
        <end position="1321"/>
    </location>
</feature>
<sequence>MFKLHRHKSDRLGERFEFKFSNFRALQVPNGWDKLFLSIVSVDTGKAIAKSSKASTRDGTCLWADSISESISVYQDVVSKEMEECQFKIVVSMGSARTGILGEAIVNLSDYVHSRDPSPLSLPLKKCNYGTVLQLKIQCISPKSKFRDGRSWKETSSRLEESKTNNEDIDSKSDGSDGMFNRSIGSSSSNHLGVAYPDEPGMRNTSFSASGSHRSSDSGDSSLDKTMFSPRNNLNGGGAYMGRQDSAGSNVSATNNALRGDNLSRSNNSSFGSKASGSSTPHENSMQAFANGLSHLSLRPSDSSKDLLEAAEETIEELRDEAKMWERHSRKLKVDLEMLKKESSDKSKIQAELEMELSTARAESNTFKQEIEQLKSSLAKLSLQETSMETPKIEDMINVHKELEDEVKFQKESNANLMLQLEKSQESNIELVSILQELEETIEKQKLEISQLSHDSYLDEGEKGPFHKGSNRSHADLEKENEVLKAKLQELEKDCAELTDENLELLYKMKELNKVTKESEEFCVSESAETEIAVPSSHIHQLGEELRRTEMLHGGIIEPTAIKNLEMKCADLELELQNFRDKTFALEKKLQKSQAKAEERNLELSELRQELESLRRMEFASGDTEVKSWSTSELASILAEMNKEIHVSLTLARNLCYNCDSDTYAESESNIDFIAPISTDIDGQRKQAEAMAKDLFKLNALLRENSPGNWKIQPKTRSIDNCGELEESKCEIDRLKASLLLRENEISTLVQSKTELEGLIYNIQKEKGQLEESLKIARKESSITSKCLDDVRHDLTVLTNTVDTHVATNKMLERKSMELEICKIDLELHISELEQENVQLSERISGLEAQLGYLTDERESNRLELEDSRTLILDLKDKVEGQQREMEAQKLEHKEKLQEAQKRLIEAQEESELLRRSNSKLQATAESLIEEFSSLQTITTDLRKKKLELHDHVTHVELELEESQKKNTDFCRKVELLEVKLSSLQKDISSKEKSLLSELESIFQEHKEHEEKITRAHLMLNKMEKEKIVEVENLEREVANLTAQVSSTHDERERIALDAIHEVSSLRSDKAKLESNLLDANTQMKLCETELQTLRQESKNKIQGLVDLLNASKQSEEMLMTDIEHMQRLIEDVKSSEEKFRKTSNELEIKLKTTDYEKRQIIEEISELKAQLQKSAHLQDDIMALKSRLDEAKFEKEKLDELLQSASEECEELRTERVVLMDRVSSMQKALDSGEDNRRSKIALEAKLLRLESDLSAKEASCAHETELKNELSRMKRANSEYQRKMQSLEQEKDEFMRKAQLMEKEVVLKKEQDSDEKVTSEGEDMPPNHTDGSLVKSEANLHLKIQLLEAELAEAREASKMYKSQLESFLSEKRSDNGEILKKAMSENAMKVGNAGKVASLEAELKDMKERYLHMSLQYAEVEAQREELVMKLKTMKKEKRWFSREHESMCTKKLEDEVKFQKESNANLMLQLEKSQESNIELVSILQELEETIEKQKLEISQLSHDSYLDEGEKGPFHKGSNRSHADLEKENEVLKAKLQELEKDCAELTDENLELLYKMKELNKELRRTEMLHGGIIEPTAIKNLEMKCADLELELQNFRDKTFALEKKLQKSQAKAEERNLELSELRQELESLRRMEFASGDTEVKSWSTSELASILAEMNKEIHVSLTLARNLCYNCDSDTYAESESNIDFIAPISTDIDGQRKQAEAMAKDLFKLNALLRENSPGNWKIQPKTRSIDNCGELEESKCEIDRLKASLLLRENEISSLVQSKTELEGLIYNIQKEKGQLEESLKIARKESSITSKCLDDVRHDLTVLTNTVDTHVATNKMLERKSMELEICKIDLELHISELEQENVQLSERISGLEAQLGYLTDERESNRLELEDSRTLILDLKDKVERQQREMEAQKLEHKEKLQEAQKRLIEAQEESELLRRSNSKLQATAESLIEEFSSLQTITTDLRKKKLELHDHVTHVELELEESQKKNTDFCRKVELLEVKLSSLQKDISSKEKSLLSELESIFQEHKEHEEKITRAHLMLNKMEKEKIVEVENLEREVANLTAQVSSTHDERERIALDAIHEVSSLRSDKAKLESNLLDANTQMKLCETELQTLRQESKNKIQGLVDLLNASKQSEEMLMTDIEHMQRLIEDVKSSEEKFRKTSNELEIKLKTTDYEKRQIIEEISELKAQLQKSAHLQDDIMALKSRLDEAKFEKEKLDELLQSASEECEELRTERVVLMDRVSSMQKALDSGEDNRRSKIALEAKLLRLESDLSAKEASCAHETELKNELSRMKRANSEYQRKMQSLEQEKDEFMRKAQLMEKEVVLKKEQDSDEKVTSEGEDMPPNHTDGSLVKSEANLHLKIQLLEAELAEAREASKMYKSQLESFLSEKRSDNGEILKKAMSENAMKVGNAGKVASLEAELKDMKERYLHMSLQYAEVEAQREELVMKLKTMKKEKRWFSRE</sequence>
<evidence type="ECO:0000313" key="4">
    <source>
        <dbReference type="EMBL" id="OAY84566.1"/>
    </source>
</evidence>
<feature type="coiled-coil region" evidence="1">
    <location>
        <begin position="974"/>
        <end position="1097"/>
    </location>
</feature>
<feature type="domain" description="C2 NT-type" evidence="3">
    <location>
        <begin position="6"/>
        <end position="141"/>
    </location>
</feature>
<feature type="region of interest" description="Disordered" evidence="2">
    <location>
        <begin position="147"/>
        <end position="285"/>
    </location>
</feature>
<comment type="caution">
    <text evidence="4">The sequence shown here is derived from an EMBL/GenBank/DDBJ whole genome shotgun (WGS) entry which is preliminary data.</text>
</comment>
<feature type="coiled-coil region" evidence="1">
    <location>
        <begin position="1265"/>
        <end position="1306"/>
    </location>
</feature>
<dbReference type="EMBL" id="LSRQ01000210">
    <property type="protein sequence ID" value="OAY84566.1"/>
    <property type="molecule type" value="Genomic_DNA"/>
</dbReference>
<dbReference type="InterPro" id="IPR019448">
    <property type="entry name" value="NT-C2"/>
</dbReference>
<feature type="region of interest" description="Disordered" evidence="2">
    <location>
        <begin position="2331"/>
        <end position="2356"/>
    </location>
</feature>
<feature type="compositionally biased region" description="Low complexity" evidence="2">
    <location>
        <begin position="264"/>
        <end position="279"/>
    </location>
</feature>
<evidence type="ECO:0000256" key="2">
    <source>
        <dbReference type="SAM" id="MobiDB-lite"/>
    </source>
</evidence>
<evidence type="ECO:0000256" key="1">
    <source>
        <dbReference type="SAM" id="Coils"/>
    </source>
</evidence>
<feature type="compositionally biased region" description="Polar residues" evidence="2">
    <location>
        <begin position="246"/>
        <end position="257"/>
    </location>
</feature>
<reference evidence="4 5" key="1">
    <citation type="journal article" date="2016" name="DNA Res.">
        <title>The draft genome of MD-2 pineapple using hybrid error correction of long reads.</title>
        <authorList>
            <person name="Redwan R.M."/>
            <person name="Saidin A."/>
            <person name="Kumar S.V."/>
        </authorList>
    </citation>
    <scope>NUCLEOTIDE SEQUENCE [LARGE SCALE GENOMIC DNA]</scope>
    <source>
        <strain evidence="5">cv. MD2</strain>
        <tissue evidence="4">Leaf</tissue>
    </source>
</reference>
<feature type="coiled-coil region" evidence="1">
    <location>
        <begin position="1846"/>
        <end position="1954"/>
    </location>
</feature>
<protein>
    <recommendedName>
        <fullName evidence="3">C2 NT-type domain-containing protein</fullName>
    </recommendedName>
</protein>
<dbReference type="PANTHER" id="PTHR47270:SF3">
    <property type="entry name" value="HYPOTETICAL PROTEIN"/>
    <property type="match status" value="1"/>
</dbReference>
<feature type="coiled-coil region" evidence="1">
    <location>
        <begin position="1748"/>
        <end position="1803"/>
    </location>
</feature>
<dbReference type="PANTHER" id="PTHR47270">
    <property type="entry name" value="PROTEIN MLP1-LIKE"/>
    <property type="match status" value="1"/>
</dbReference>
<name>A0A199W5N9_ANACO</name>
<feature type="coiled-coil region" evidence="1">
    <location>
        <begin position="1997"/>
        <end position="2120"/>
    </location>
</feature>
<dbReference type="Pfam" id="PF10358">
    <property type="entry name" value="NT-C2"/>
    <property type="match status" value="1"/>
</dbReference>
<feature type="compositionally biased region" description="Low complexity" evidence="2">
    <location>
        <begin position="206"/>
        <end position="221"/>
    </location>
</feature>
<feature type="region of interest" description="Disordered" evidence="2">
    <location>
        <begin position="1308"/>
        <end position="1333"/>
    </location>
</feature>
<keyword evidence="1" id="KW-0175">Coiled coil</keyword>